<feature type="compositionally biased region" description="Basic and acidic residues" evidence="1">
    <location>
        <begin position="120"/>
        <end position="131"/>
    </location>
</feature>
<feature type="compositionally biased region" description="Polar residues" evidence="1">
    <location>
        <begin position="53"/>
        <end position="63"/>
    </location>
</feature>
<evidence type="ECO:0000256" key="1">
    <source>
        <dbReference type="SAM" id="MobiDB-lite"/>
    </source>
</evidence>
<dbReference type="GeneID" id="18240849"/>
<sequence>MSVEELAINEFRLKSKDEKLLVKYAIQGRKRLPSGYLQAEETKKRKRKGDSKATVSTTPQTATPMAGVSAPTISPSHGPVSAHTPGATALSLSAETPKTALANPSGASSLDPSKLATVKSESKARKDDKRLAGRKGNAGKPMQTIV</sequence>
<gene>
    <name evidence="2" type="ORF">BATDEDRAFT_35705</name>
</gene>
<name>F4P847_BATDJ</name>
<dbReference type="EMBL" id="GL882888">
    <property type="protein sequence ID" value="EGF78744.1"/>
    <property type="molecule type" value="Genomic_DNA"/>
</dbReference>
<accession>F4P847</accession>
<dbReference type="Proteomes" id="UP000007241">
    <property type="component" value="Unassembled WGS sequence"/>
</dbReference>
<evidence type="ECO:0000313" key="2">
    <source>
        <dbReference type="EMBL" id="EGF78744.1"/>
    </source>
</evidence>
<keyword evidence="3" id="KW-1185">Reference proteome</keyword>
<feature type="region of interest" description="Disordered" evidence="1">
    <location>
        <begin position="32"/>
        <end position="146"/>
    </location>
</feature>
<dbReference type="InParanoid" id="F4P847"/>
<dbReference type="HOGENOM" id="CLU_1777075_0_0_1"/>
<proteinExistence type="predicted"/>
<dbReference type="STRING" id="684364.F4P847"/>
<protein>
    <submittedName>
        <fullName evidence="2">Uncharacterized protein</fullName>
    </submittedName>
</protein>
<dbReference type="RefSeq" id="XP_006680794.1">
    <property type="nucleotide sequence ID" value="XM_006680731.1"/>
</dbReference>
<organism evidence="2 3">
    <name type="scientific">Batrachochytrium dendrobatidis (strain JAM81 / FGSC 10211)</name>
    <name type="common">Frog chytrid fungus</name>
    <dbReference type="NCBI Taxonomy" id="684364"/>
    <lineage>
        <taxon>Eukaryota</taxon>
        <taxon>Fungi</taxon>
        <taxon>Fungi incertae sedis</taxon>
        <taxon>Chytridiomycota</taxon>
        <taxon>Chytridiomycota incertae sedis</taxon>
        <taxon>Chytridiomycetes</taxon>
        <taxon>Rhizophydiales</taxon>
        <taxon>Rhizophydiales incertae sedis</taxon>
        <taxon>Batrachochytrium</taxon>
    </lineage>
</organism>
<evidence type="ECO:0000313" key="3">
    <source>
        <dbReference type="Proteomes" id="UP000007241"/>
    </source>
</evidence>
<reference evidence="2 3" key="1">
    <citation type="submission" date="2009-12" db="EMBL/GenBank/DDBJ databases">
        <title>The draft genome of Batrachochytrium dendrobatidis.</title>
        <authorList>
            <consortium name="US DOE Joint Genome Institute (JGI-PGF)"/>
            <person name="Kuo A."/>
            <person name="Salamov A."/>
            <person name="Schmutz J."/>
            <person name="Lucas S."/>
            <person name="Pitluck S."/>
            <person name="Rosenblum E."/>
            <person name="Stajich J."/>
            <person name="Eisen M."/>
            <person name="Grigoriev I.V."/>
        </authorList>
    </citation>
    <scope>NUCLEOTIDE SEQUENCE [LARGE SCALE GENOMIC DNA]</scope>
    <source>
        <strain evidence="3">JAM81 / FGSC 10211</strain>
    </source>
</reference>
<dbReference type="AlphaFoldDB" id="F4P847"/>